<dbReference type="Pfam" id="PF00180">
    <property type="entry name" value="Iso_dh"/>
    <property type="match status" value="1"/>
</dbReference>
<gene>
    <name evidence="4" type="ORF">NE686_06790</name>
</gene>
<proteinExistence type="inferred from homology"/>
<dbReference type="PROSITE" id="PS00470">
    <property type="entry name" value="IDH_IMDH"/>
    <property type="match status" value="1"/>
</dbReference>
<evidence type="ECO:0000313" key="4">
    <source>
        <dbReference type="EMBL" id="MCQ4922782.1"/>
    </source>
</evidence>
<dbReference type="Gene3D" id="3.40.718.10">
    <property type="entry name" value="Isopropylmalate Dehydrogenase"/>
    <property type="match status" value="1"/>
</dbReference>
<dbReference type="SUPFAM" id="SSF53659">
    <property type="entry name" value="Isocitrate/Isopropylmalate dehydrogenase-like"/>
    <property type="match status" value="1"/>
</dbReference>
<reference evidence="4 5" key="1">
    <citation type="submission" date="2022-06" db="EMBL/GenBank/DDBJ databases">
        <title>Isolation of gut microbiota from human fecal samples.</title>
        <authorList>
            <person name="Pamer E.G."/>
            <person name="Barat B."/>
            <person name="Waligurski E."/>
            <person name="Medina S."/>
            <person name="Paddock L."/>
            <person name="Mostad J."/>
        </authorList>
    </citation>
    <scope>NUCLEOTIDE SEQUENCE [LARGE SCALE GENOMIC DNA]</scope>
    <source>
        <strain evidence="4 5">DFI.7.95</strain>
    </source>
</reference>
<comment type="caution">
    <text evidence="4">The sequence shown here is derived from an EMBL/GenBank/DDBJ whole genome shotgun (WGS) entry which is preliminary data.</text>
</comment>
<dbReference type="SMART" id="SM01329">
    <property type="entry name" value="Iso_dh"/>
    <property type="match status" value="1"/>
</dbReference>
<dbReference type="InterPro" id="IPR024084">
    <property type="entry name" value="IsoPropMal-DH-like_dom"/>
</dbReference>
<dbReference type="PANTHER" id="PTHR11835">
    <property type="entry name" value="DECARBOXYLATING DEHYDROGENASES-ISOCITRATE, ISOPROPYLMALATE, TARTRATE"/>
    <property type="match status" value="1"/>
</dbReference>
<keyword evidence="5" id="KW-1185">Reference proteome</keyword>
<organism evidence="4 5">
    <name type="scientific">Tissierella carlieri</name>
    <dbReference type="NCBI Taxonomy" id="689904"/>
    <lineage>
        <taxon>Bacteria</taxon>
        <taxon>Bacillati</taxon>
        <taxon>Bacillota</taxon>
        <taxon>Tissierellia</taxon>
        <taxon>Tissierellales</taxon>
        <taxon>Tissierellaceae</taxon>
        <taxon>Tissierella</taxon>
    </lineage>
</organism>
<dbReference type="EMBL" id="JANGAC010000004">
    <property type="protein sequence ID" value="MCQ4922782.1"/>
    <property type="molecule type" value="Genomic_DNA"/>
</dbReference>
<feature type="domain" description="Isopropylmalate dehydrogenase-like" evidence="3">
    <location>
        <begin position="4"/>
        <end position="328"/>
    </location>
</feature>
<dbReference type="PANTHER" id="PTHR11835:SF34">
    <property type="entry name" value="ISOCITRATE DEHYDROGENASE [NAD] SUBUNIT ALPHA, MITOCHONDRIAL"/>
    <property type="match status" value="1"/>
</dbReference>
<evidence type="ECO:0000259" key="3">
    <source>
        <dbReference type="SMART" id="SM01329"/>
    </source>
</evidence>
<evidence type="ECO:0000313" key="5">
    <source>
        <dbReference type="Proteomes" id="UP001524478"/>
    </source>
</evidence>
<dbReference type="Proteomes" id="UP001524478">
    <property type="component" value="Unassembled WGS sequence"/>
</dbReference>
<accession>A0ABT1S8I7</accession>
<sequence length="335" mass="36347">MEHNISLILGDGIGPEVISSVVEIIEATNLNINWEIVKAGESSIKTHGTPLPDYVLNGIKKNKVALKGPITTPIGKGFRSVNVGLRQGLNLFANIRPIKSYPGVDGLHKDVDFIIVRENTEDLYAGIEHMIGEDAAESIKIITRKASERICRYAFELAKKEGRKKVTLAHKANIMKLSDGLFLECGRRISEEYKDIEFEDIIIDAMCMKLVQSPSDYDIIVAPNLYGDILSDLSAGLIGGLGLAPGANIGEGIAVFEPVHGSAPDIAGKNIANPTSAILSGIMMLKHIGEFEAAIRIEKALAFTFENKNSKTIDLGGNLGTKEFTEEIIKHLEVS</sequence>
<dbReference type="RefSeq" id="WP_256310922.1">
    <property type="nucleotide sequence ID" value="NZ_JANGAC010000004.1"/>
</dbReference>
<evidence type="ECO:0000256" key="2">
    <source>
        <dbReference type="ARBA" id="ARBA00023002"/>
    </source>
</evidence>
<evidence type="ECO:0000256" key="1">
    <source>
        <dbReference type="ARBA" id="ARBA00007769"/>
    </source>
</evidence>
<keyword evidence="2" id="KW-0560">Oxidoreductase</keyword>
<dbReference type="InterPro" id="IPR019818">
    <property type="entry name" value="IsoCit/isopropylmalate_DH_CS"/>
</dbReference>
<protein>
    <submittedName>
        <fullName evidence="4">Isocitrate/isopropylmalate dehydrogenase family protein</fullName>
    </submittedName>
</protein>
<comment type="similarity">
    <text evidence="1">Belongs to the isocitrate and isopropylmalate dehydrogenases family.</text>
</comment>
<name>A0ABT1S8I7_9FIRM</name>